<dbReference type="InterPro" id="IPR050108">
    <property type="entry name" value="CDK"/>
</dbReference>
<dbReference type="InterPro" id="IPR017441">
    <property type="entry name" value="Protein_kinase_ATP_BS"/>
</dbReference>
<feature type="region of interest" description="Disordered" evidence="9">
    <location>
        <begin position="825"/>
        <end position="943"/>
    </location>
</feature>
<dbReference type="Gene3D" id="1.10.510.10">
    <property type="entry name" value="Transferase(Phosphotransferase) domain 1"/>
    <property type="match status" value="2"/>
</dbReference>
<keyword evidence="3 8" id="KW-0067">ATP-binding</keyword>
<dbReference type="GO" id="GO:0004674">
    <property type="term" value="F:protein serine/threonine kinase activity"/>
    <property type="evidence" value="ECO:0007669"/>
    <property type="project" value="TreeGrafter"/>
</dbReference>
<feature type="region of interest" description="Disordered" evidence="9">
    <location>
        <begin position="985"/>
        <end position="1078"/>
    </location>
</feature>
<dbReference type="PROSITE" id="PS00107">
    <property type="entry name" value="PROTEIN_KINASE_ATP"/>
    <property type="match status" value="1"/>
</dbReference>
<dbReference type="SMART" id="SM00220">
    <property type="entry name" value="S_TKc"/>
    <property type="match status" value="1"/>
</dbReference>
<dbReference type="Gene3D" id="3.30.200.20">
    <property type="entry name" value="Phosphorylase Kinase, domain 1"/>
    <property type="match status" value="1"/>
</dbReference>
<feature type="compositionally biased region" description="Basic residues" evidence="9">
    <location>
        <begin position="320"/>
        <end position="333"/>
    </location>
</feature>
<evidence type="ECO:0000256" key="6">
    <source>
        <dbReference type="ARBA" id="ARBA00041902"/>
    </source>
</evidence>
<evidence type="ECO:0000256" key="2">
    <source>
        <dbReference type="ARBA" id="ARBA00022741"/>
    </source>
</evidence>
<feature type="compositionally biased region" description="Polar residues" evidence="9">
    <location>
        <begin position="1067"/>
        <end position="1078"/>
    </location>
</feature>
<accession>A0A0F7U591</accession>
<dbReference type="Pfam" id="PF00069">
    <property type="entry name" value="Pkinase"/>
    <property type="match status" value="3"/>
</dbReference>
<feature type="compositionally biased region" description="Basic and acidic residues" evidence="9">
    <location>
        <begin position="1183"/>
        <end position="1200"/>
    </location>
</feature>
<feature type="region of interest" description="Disordered" evidence="9">
    <location>
        <begin position="54"/>
        <end position="81"/>
    </location>
</feature>
<feature type="domain" description="Protein kinase" evidence="10">
    <location>
        <begin position="506"/>
        <end position="1294"/>
    </location>
</feature>
<gene>
    <name evidence="11" type="ORF">BN1204_008000</name>
</gene>
<evidence type="ECO:0000256" key="1">
    <source>
        <dbReference type="ARBA" id="ARBA00006485"/>
    </source>
</evidence>
<dbReference type="PROSITE" id="PS00108">
    <property type="entry name" value="PROTEIN_KINASE_ST"/>
    <property type="match status" value="1"/>
</dbReference>
<feature type="region of interest" description="Disordered" evidence="9">
    <location>
        <begin position="372"/>
        <end position="407"/>
    </location>
</feature>
<feature type="compositionally biased region" description="Basic and acidic residues" evidence="9">
    <location>
        <begin position="825"/>
        <end position="845"/>
    </location>
</feature>
<organism evidence="11">
    <name type="scientific">Neospora caninum (strain Liverpool)</name>
    <dbReference type="NCBI Taxonomy" id="572307"/>
    <lineage>
        <taxon>Eukaryota</taxon>
        <taxon>Sar</taxon>
        <taxon>Alveolata</taxon>
        <taxon>Apicomplexa</taxon>
        <taxon>Conoidasida</taxon>
        <taxon>Coccidia</taxon>
        <taxon>Eucoccidiorida</taxon>
        <taxon>Eimeriorina</taxon>
        <taxon>Sarcocystidae</taxon>
        <taxon>Neospora</taxon>
    </lineage>
</organism>
<feature type="compositionally biased region" description="Basic and acidic residues" evidence="9">
    <location>
        <begin position="996"/>
        <end position="1010"/>
    </location>
</feature>
<feature type="compositionally biased region" description="Basic and acidic residues" evidence="9">
    <location>
        <begin position="1044"/>
        <end position="1062"/>
    </location>
</feature>
<evidence type="ECO:0000256" key="9">
    <source>
        <dbReference type="SAM" id="MobiDB-lite"/>
    </source>
</evidence>
<evidence type="ECO:0000256" key="7">
    <source>
        <dbReference type="ARBA" id="ARBA00042858"/>
    </source>
</evidence>
<dbReference type="SUPFAM" id="SSF56112">
    <property type="entry name" value="Protein kinase-like (PK-like)"/>
    <property type="match status" value="1"/>
</dbReference>
<feature type="compositionally biased region" description="Polar residues" evidence="9">
    <location>
        <begin position="397"/>
        <end position="407"/>
    </location>
</feature>
<feature type="region of interest" description="Disordered" evidence="9">
    <location>
        <begin position="446"/>
        <end position="484"/>
    </location>
</feature>
<dbReference type="EMBL" id="LN714477">
    <property type="protein sequence ID" value="CEL64933.1"/>
    <property type="molecule type" value="Genomic_DNA"/>
</dbReference>
<feature type="compositionally biased region" description="Low complexity" evidence="9">
    <location>
        <begin position="675"/>
        <end position="684"/>
    </location>
</feature>
<comment type="subunit">
    <text evidence="4">May form a complex composed of at least the catalytic subunit CRK2 and a cyclin.</text>
</comment>
<name>A0A0F7U591_NEOCL</name>
<feature type="region of interest" description="Disordered" evidence="9">
    <location>
        <begin position="1159"/>
        <end position="1225"/>
    </location>
</feature>
<dbReference type="InterPro" id="IPR011009">
    <property type="entry name" value="Kinase-like_dom_sf"/>
</dbReference>
<dbReference type="GO" id="GO:0005634">
    <property type="term" value="C:nucleus"/>
    <property type="evidence" value="ECO:0007669"/>
    <property type="project" value="TreeGrafter"/>
</dbReference>
<dbReference type="InterPro" id="IPR008271">
    <property type="entry name" value="Ser/Thr_kinase_AS"/>
</dbReference>
<feature type="binding site" evidence="8">
    <location>
        <position position="535"/>
    </location>
    <ligand>
        <name>ATP</name>
        <dbReference type="ChEBI" id="CHEBI:30616"/>
    </ligand>
</feature>
<evidence type="ECO:0000259" key="10">
    <source>
        <dbReference type="PROSITE" id="PS50011"/>
    </source>
</evidence>
<dbReference type="GO" id="GO:0005524">
    <property type="term" value="F:ATP binding"/>
    <property type="evidence" value="ECO:0007669"/>
    <property type="project" value="UniProtKB-UniRule"/>
</dbReference>
<dbReference type="PANTHER" id="PTHR24056">
    <property type="entry name" value="CELL DIVISION PROTEIN KINASE"/>
    <property type="match status" value="1"/>
</dbReference>
<evidence type="ECO:0000256" key="5">
    <source>
        <dbReference type="ARBA" id="ARBA00039612"/>
    </source>
</evidence>
<reference evidence="11" key="1">
    <citation type="journal article" date="2015" name="PLoS ONE">
        <title>Comprehensive Evaluation of Toxoplasma gondii VEG and Neospora caninum LIV Genomes with Tachyzoite Stage Transcriptome and Proteome Defines Novel Transcript Features.</title>
        <authorList>
            <person name="Ramaprasad A."/>
            <person name="Mourier T."/>
            <person name="Naeem R."/>
            <person name="Malas T.B."/>
            <person name="Moussa E."/>
            <person name="Panigrahi A."/>
            <person name="Vermont S.J."/>
            <person name="Otto T.D."/>
            <person name="Wastling J."/>
            <person name="Pain A."/>
        </authorList>
    </citation>
    <scope>NUCLEOTIDE SEQUENCE</scope>
    <source>
        <strain evidence="11">Liverpool</strain>
    </source>
</reference>
<dbReference type="InterPro" id="IPR000719">
    <property type="entry name" value="Prot_kinase_dom"/>
</dbReference>
<comment type="similarity">
    <text evidence="1">Belongs to the protein kinase superfamily. CMGC Ser/Thr protein kinase family. CDC2/CDKX subfamily.</text>
</comment>
<sequence>MVRARLPLPRIVLRETDNGCVLAPGGQRADRAASQHPTVVHSATATQKRETGHILRPVPVPGDGLAPGNQKKRPPHPLPNVVPQPWQHEQEGSMELRLIPPAPRGFGMISSKRAKTTEAQTKQSAGTSCVESASVASAVPVPLISCNDPGMVYAAALPLSDGPGDSSVPDSKRVGFNERHMQQQKNQTRGDGWKVATDGEGIVLGGDRASGNAIAGAKCGGKADTHADRHGFNPVLTLSNENDSRSSSSLLDSIQSHFGEGNCAASRHTSQHAQNESDPGGTTNEAPNHSRQACACVTARDIPEMSSSSSDPPTGVGETRRRRPAGIPHKKGVPKSGPSVQKKNSGGKGDGAPVSERIEAVAGDSCAGHGVLPDGGGSKGGQNCRKGVWVNPKKPKTSSATATQEGSVNPMRTQANVRIAIDACPASDDHAVPPLANGRGFGRRASWASHATRQPAPAVSQDTHGLAPNSVLSKPLGDTAEGGELGTEREKLVRLCDRDEQIWNEWEGVRLLGEGVYGRVYLVRNKETGEERAFKRMYLQSSRHATDDDSVAGGGVPAVVQREVASLKALRGAPNVIRLDRVFVGCRRVYLSFPVIHGGSLTELMRTYACWQEHLLYNHQSQQHAHPSGGDPPKLFHEREEEESLSEDREKRSSSSQKREKKDEDLAFVTEARTSGSSSVSPGSQTWGDPRSHIVFPAPFSYPDMPPCGLPLALCRTITQAILRGVAACHEHRIAHRDLKPDNILVEWIPQHPPPPPPPPPSPVSSARCYAARLACGENDEASVREEGHMTSLESGVHLASRSKAAEFAAAAAELLRTKLLKRNSELSGEREKEEEGSRSGRTTEESEDASGNASLPSRVEKGVESKGGAHCVKPSNGRGNLILPSKESSSVIVAKEDLAKPSTGQSQQEEGDSRTSSQKTVEDDGSKDTSQQEAPPPYPPLPRKVVIADFGLARTLPFYISSSIMPKHQLSATASTTPAVMMASDQKTQKGGFRQSKDMSQKRGKEPLKPGRSLAATSQPDGNRSSGAAPGALHRVKKPGKTNGREVDHGNSSEKTRRHSLEGSGTPESSLQSDSDENTAWRTSFSLSPEIITLNYRPLDVLLGSSSYSLCVDVWSAGCILMELLTGTEFIDGCSEFQCIMAIMRLFGNPWRREKQEKEERRRECVEESLTLGNSNGEDESGEKREGEKEGKGCKDPKDGPTVYQQSQEGSRRPSVPKRSRQTTLTRSSEWKFWSEALPAFEGEERPLERILLENGRLDALAEPHLLDLATKLLEVMPDKRITAKEALKHPFFDGVCIGDEL</sequence>
<evidence type="ECO:0000256" key="4">
    <source>
        <dbReference type="ARBA" id="ARBA00038543"/>
    </source>
</evidence>
<evidence type="ECO:0000313" key="11">
    <source>
        <dbReference type="EMBL" id="CEL64933.1"/>
    </source>
</evidence>
<feature type="compositionally biased region" description="Polar residues" evidence="9">
    <location>
        <begin position="1016"/>
        <end position="1027"/>
    </location>
</feature>
<dbReference type="PROSITE" id="PS50011">
    <property type="entry name" value="PROTEIN_KINASE_DOM"/>
    <property type="match status" value="1"/>
</dbReference>
<proteinExistence type="inferred from homology"/>
<keyword evidence="11" id="KW-0418">Kinase</keyword>
<evidence type="ECO:0000256" key="8">
    <source>
        <dbReference type="PROSITE-ProRule" id="PRU10141"/>
    </source>
</evidence>
<feature type="region of interest" description="Disordered" evidence="9">
    <location>
        <begin position="622"/>
        <end position="690"/>
    </location>
</feature>
<feature type="region of interest" description="Disordered" evidence="9">
    <location>
        <begin position="260"/>
        <end position="353"/>
    </location>
</feature>
<keyword evidence="2 8" id="KW-0547">Nucleotide-binding</keyword>
<protein>
    <recommendedName>
        <fullName evidence="5">Cyclin-dependent kinase 2 homolog</fullName>
    </recommendedName>
    <alternativeName>
        <fullName evidence="6">Cell division control protein 2 homolog</fullName>
    </alternativeName>
    <alternativeName>
        <fullName evidence="7">cdc2-related kinase 2</fullName>
    </alternativeName>
</protein>
<evidence type="ECO:0000256" key="3">
    <source>
        <dbReference type="ARBA" id="ARBA00022840"/>
    </source>
</evidence>
<keyword evidence="11" id="KW-0808">Transferase</keyword>
<feature type="compositionally biased region" description="Polar residues" evidence="9">
    <location>
        <begin position="267"/>
        <end position="291"/>
    </location>
</feature>
<feature type="compositionally biased region" description="Polar residues" evidence="9">
    <location>
        <begin position="903"/>
        <end position="920"/>
    </location>
</feature>
<feature type="compositionally biased region" description="Basic and acidic residues" evidence="9">
    <location>
        <begin position="646"/>
        <end position="665"/>
    </location>
</feature>